<evidence type="ECO:0000259" key="1">
    <source>
        <dbReference type="PROSITE" id="PS50206"/>
    </source>
</evidence>
<dbReference type="AlphaFoldDB" id="A0A3B0ZGA3"/>
<dbReference type="Gene3D" id="3.40.250.10">
    <property type="entry name" value="Rhodanese-like domain"/>
    <property type="match status" value="1"/>
</dbReference>
<dbReference type="SMART" id="SM00450">
    <property type="entry name" value="RHOD"/>
    <property type="match status" value="1"/>
</dbReference>
<dbReference type="PROSITE" id="PS51257">
    <property type="entry name" value="PROKAR_LIPOPROTEIN"/>
    <property type="match status" value="1"/>
</dbReference>
<organism evidence="2">
    <name type="scientific">hydrothermal vent metagenome</name>
    <dbReference type="NCBI Taxonomy" id="652676"/>
    <lineage>
        <taxon>unclassified sequences</taxon>
        <taxon>metagenomes</taxon>
        <taxon>ecological metagenomes</taxon>
    </lineage>
</organism>
<accession>A0A3B0ZGA3</accession>
<name>A0A3B0ZGA3_9ZZZZ</name>
<feature type="domain" description="Rhodanese" evidence="1">
    <location>
        <begin position="37"/>
        <end position="122"/>
    </location>
</feature>
<dbReference type="PANTHER" id="PTHR43031">
    <property type="entry name" value="FAD-DEPENDENT OXIDOREDUCTASE"/>
    <property type="match status" value="1"/>
</dbReference>
<dbReference type="Pfam" id="PF00581">
    <property type="entry name" value="Rhodanese"/>
    <property type="match status" value="1"/>
</dbReference>
<dbReference type="InterPro" id="IPR050229">
    <property type="entry name" value="GlpE_sulfurtransferase"/>
</dbReference>
<sequence>MRHIATVSALVIGLLLSTACSQDSNTPSTEAQAWALIEQGALLVDVRTPQEYNQGHLDNALLIPHDQLASRVSELGDDKAREIVLYCRSGGRAGKAETILRQQGFNNVLNAGGYQDMKAQEVK</sequence>
<dbReference type="PANTHER" id="PTHR43031:SF1">
    <property type="entry name" value="PYRIDINE NUCLEOTIDE-DISULPHIDE OXIDOREDUCTASE"/>
    <property type="match status" value="1"/>
</dbReference>
<proteinExistence type="predicted"/>
<dbReference type="EMBL" id="UOFP01000175">
    <property type="protein sequence ID" value="VAW87243.1"/>
    <property type="molecule type" value="Genomic_DNA"/>
</dbReference>
<dbReference type="SUPFAM" id="SSF52821">
    <property type="entry name" value="Rhodanese/Cell cycle control phosphatase"/>
    <property type="match status" value="1"/>
</dbReference>
<dbReference type="PROSITE" id="PS50206">
    <property type="entry name" value="RHODANESE_3"/>
    <property type="match status" value="1"/>
</dbReference>
<gene>
    <name evidence="2" type="ORF">MNBD_GAMMA18-1550</name>
</gene>
<reference evidence="2" key="1">
    <citation type="submission" date="2018-06" db="EMBL/GenBank/DDBJ databases">
        <authorList>
            <person name="Zhirakovskaya E."/>
        </authorList>
    </citation>
    <scope>NUCLEOTIDE SEQUENCE</scope>
</reference>
<protein>
    <recommendedName>
        <fullName evidence="1">Rhodanese domain-containing protein</fullName>
    </recommendedName>
</protein>
<dbReference type="CDD" id="cd00158">
    <property type="entry name" value="RHOD"/>
    <property type="match status" value="1"/>
</dbReference>
<dbReference type="InterPro" id="IPR036873">
    <property type="entry name" value="Rhodanese-like_dom_sf"/>
</dbReference>
<evidence type="ECO:0000313" key="2">
    <source>
        <dbReference type="EMBL" id="VAW87243.1"/>
    </source>
</evidence>
<dbReference type="InterPro" id="IPR001763">
    <property type="entry name" value="Rhodanese-like_dom"/>
</dbReference>